<dbReference type="Proteomes" id="UP000887576">
    <property type="component" value="Unplaced"/>
</dbReference>
<name>A0AC34Q957_9BILA</name>
<evidence type="ECO:0000313" key="2">
    <source>
        <dbReference type="WBParaSite" id="JU765_v2.g14172.t1"/>
    </source>
</evidence>
<accession>A0AC34Q957</accession>
<organism evidence="1 2">
    <name type="scientific">Panagrolaimus sp. JU765</name>
    <dbReference type="NCBI Taxonomy" id="591449"/>
    <lineage>
        <taxon>Eukaryota</taxon>
        <taxon>Metazoa</taxon>
        <taxon>Ecdysozoa</taxon>
        <taxon>Nematoda</taxon>
        <taxon>Chromadorea</taxon>
        <taxon>Rhabditida</taxon>
        <taxon>Tylenchina</taxon>
        <taxon>Panagrolaimomorpha</taxon>
        <taxon>Panagrolaimoidea</taxon>
        <taxon>Panagrolaimidae</taxon>
        <taxon>Panagrolaimus</taxon>
    </lineage>
</organism>
<sequence>MHVAFFAENTSDSETIGSAKYWSFQNSKLYLSTSVIENRKNTREAALQWSRGRSCNFAFITSGDDFFTANTLKKLIDLKLIAVSPLLNGPFGTHSNVQGLLNADFVNREKVGSQQVYYFNGPFLVNLKEIDGSYLTFDSDNLKEYHDRDDPIMVFAYSAYVMNIPIFVNNQDFYGYILDSNYYSLSHHKKLLGYFLANLISDNGPMPFPHSTSLEPWYPIPSQLGFDQIYVINLKRRPERLQKIDLIMRLLGIDYRVYEAVDGEKLTPEQLSYLQFLPGYEDPYFKRPMKKGEIGCFLSHYGIWNNVVQKGYERVLVFEDDVRFSENSTVEIQNVLEDIIKTRLEWDLIYLGRKKMTPHGDEFFVPGHRYLSTINYSYWTLGYALSQNGAKKLLATKPLEKMLALDEFLPIMYDKHPNKQWSSYFHERNLQAFAVYPVVVTPERYTYEAGYVSDTESSNIVDFQQTNKSTSDKVDNADFHGSLHTTSKITKTEL</sequence>
<protein>
    <submittedName>
        <fullName evidence="2">Uncharacterized protein</fullName>
    </submittedName>
</protein>
<dbReference type="WBParaSite" id="JU765_v2.g14172.t1">
    <property type="protein sequence ID" value="JU765_v2.g14172.t1"/>
    <property type="gene ID" value="JU765_v2.g14172"/>
</dbReference>
<proteinExistence type="predicted"/>
<evidence type="ECO:0000313" key="1">
    <source>
        <dbReference type="Proteomes" id="UP000887576"/>
    </source>
</evidence>
<reference evidence="2" key="1">
    <citation type="submission" date="2022-11" db="UniProtKB">
        <authorList>
            <consortium name="WormBaseParasite"/>
        </authorList>
    </citation>
    <scope>IDENTIFICATION</scope>
</reference>